<dbReference type="OrthoDB" id="566138at2759"/>
<gene>
    <name evidence="2" type="ORF">CC80DRAFT_493584</name>
</gene>
<dbReference type="InterPro" id="IPR023631">
    <property type="entry name" value="Amidase_dom"/>
</dbReference>
<feature type="domain" description="Amidase" evidence="1">
    <location>
        <begin position="28"/>
        <end position="436"/>
    </location>
</feature>
<dbReference type="Proteomes" id="UP000800035">
    <property type="component" value="Unassembled WGS sequence"/>
</dbReference>
<dbReference type="PANTHER" id="PTHR42678:SF34">
    <property type="entry name" value="OS04G0183300 PROTEIN"/>
    <property type="match status" value="1"/>
</dbReference>
<reference evidence="2" key="1">
    <citation type="journal article" date="2020" name="Stud. Mycol.">
        <title>101 Dothideomycetes genomes: a test case for predicting lifestyles and emergence of pathogens.</title>
        <authorList>
            <person name="Haridas S."/>
            <person name="Albert R."/>
            <person name="Binder M."/>
            <person name="Bloem J."/>
            <person name="Labutti K."/>
            <person name="Salamov A."/>
            <person name="Andreopoulos B."/>
            <person name="Baker S."/>
            <person name="Barry K."/>
            <person name="Bills G."/>
            <person name="Bluhm B."/>
            <person name="Cannon C."/>
            <person name="Castanera R."/>
            <person name="Culley D."/>
            <person name="Daum C."/>
            <person name="Ezra D."/>
            <person name="Gonzalez J."/>
            <person name="Henrissat B."/>
            <person name="Kuo A."/>
            <person name="Liang C."/>
            <person name="Lipzen A."/>
            <person name="Lutzoni F."/>
            <person name="Magnuson J."/>
            <person name="Mondo S."/>
            <person name="Nolan M."/>
            <person name="Ohm R."/>
            <person name="Pangilinan J."/>
            <person name="Park H.-J."/>
            <person name="Ramirez L."/>
            <person name="Alfaro M."/>
            <person name="Sun H."/>
            <person name="Tritt A."/>
            <person name="Yoshinaga Y."/>
            <person name="Zwiers L.-H."/>
            <person name="Turgeon B."/>
            <person name="Goodwin S."/>
            <person name="Spatafora J."/>
            <person name="Crous P."/>
            <person name="Grigoriev I."/>
        </authorList>
    </citation>
    <scope>NUCLEOTIDE SEQUENCE</scope>
    <source>
        <strain evidence="2">CBS 675.92</strain>
    </source>
</reference>
<dbReference type="SUPFAM" id="SSF75304">
    <property type="entry name" value="Amidase signature (AS) enzymes"/>
    <property type="match status" value="1"/>
</dbReference>
<dbReference type="Pfam" id="PF01425">
    <property type="entry name" value="Amidase"/>
    <property type="match status" value="1"/>
</dbReference>
<dbReference type="SMR" id="A0A6A5TPI9"/>
<keyword evidence="3" id="KW-1185">Reference proteome</keyword>
<evidence type="ECO:0000313" key="3">
    <source>
        <dbReference type="Proteomes" id="UP000800035"/>
    </source>
</evidence>
<dbReference type="EMBL" id="ML976997">
    <property type="protein sequence ID" value="KAF1954823.1"/>
    <property type="molecule type" value="Genomic_DNA"/>
</dbReference>
<accession>A0A6A5TPI9</accession>
<sequence length="507" mass="54471">MSPIDPFTATAADLQAHLAAGRTTTSALVDLYSNRIAKDNDYLRAVISTTPRQILDAEAKRLDDERESGKVRSALHGIPILLKDNIATHPNFGLDTTGGSLAFAGSRPHRHAEVAQRLIDAGALILGKASLSELNFYRSEGIPCAWCAVSGQGQSAYVRGGFRDDDTFGGHSNPGGSSSGPAISVSAGFAPVSIGAETIGSLIMPADRAALYTLKPTVGLVSQAGLIPVSPLCDSAGPMTKTTRDLADLLDVLIDPSKTKIPEGGYASAATGKWDSIRIGVLNPEDWLHGEQTIKPVKIATEQLVREVRAAYEKLAGRVEVKEVSLISWAEAAQNGDKVIDKCFDSDYAKVLQEYLDTIDNSKVKSLDELIQWNKDHSDVELPPRYDNQNGLIRAQKSNISKEEYDEILSHSRRSGRENGIDKTLKENGVDVILGPGDGPLFYIAGIAGYPIASLPLSYLDFNGRPFGLVALATAHQESLLVQVQSAWEATFPKRQPPALFTGKSEL</sequence>
<protein>
    <submittedName>
        <fullName evidence="2">Amidase family protein</fullName>
    </submittedName>
</protein>
<dbReference type="PANTHER" id="PTHR42678">
    <property type="entry name" value="AMIDASE"/>
    <property type="match status" value="1"/>
</dbReference>
<dbReference type="AlphaFoldDB" id="A0A6A5TPI9"/>
<evidence type="ECO:0000313" key="2">
    <source>
        <dbReference type="EMBL" id="KAF1954823.1"/>
    </source>
</evidence>
<dbReference type="InterPro" id="IPR036928">
    <property type="entry name" value="AS_sf"/>
</dbReference>
<evidence type="ECO:0000259" key="1">
    <source>
        <dbReference type="Pfam" id="PF01425"/>
    </source>
</evidence>
<proteinExistence type="predicted"/>
<organism evidence="2 3">
    <name type="scientific">Byssothecium circinans</name>
    <dbReference type="NCBI Taxonomy" id="147558"/>
    <lineage>
        <taxon>Eukaryota</taxon>
        <taxon>Fungi</taxon>
        <taxon>Dikarya</taxon>
        <taxon>Ascomycota</taxon>
        <taxon>Pezizomycotina</taxon>
        <taxon>Dothideomycetes</taxon>
        <taxon>Pleosporomycetidae</taxon>
        <taxon>Pleosporales</taxon>
        <taxon>Massarineae</taxon>
        <taxon>Massarinaceae</taxon>
        <taxon>Byssothecium</taxon>
    </lineage>
</organism>
<dbReference type="Gene3D" id="3.90.1300.10">
    <property type="entry name" value="Amidase signature (AS) domain"/>
    <property type="match status" value="1"/>
</dbReference>
<name>A0A6A5TPI9_9PLEO</name>